<keyword evidence="2" id="KW-1185">Reference proteome</keyword>
<accession>A0A7R8H0W5</accession>
<dbReference type="EMBL" id="HG994589">
    <property type="protein sequence ID" value="CAF2797099.1"/>
    <property type="molecule type" value="Genomic_DNA"/>
</dbReference>
<reference evidence="1" key="1">
    <citation type="submission" date="2021-02" db="EMBL/GenBank/DDBJ databases">
        <authorList>
            <person name="Bekaert M."/>
        </authorList>
    </citation>
    <scope>NUCLEOTIDE SEQUENCE</scope>
    <source>
        <strain evidence="1">IoA-00</strain>
    </source>
</reference>
<dbReference type="Proteomes" id="UP000675881">
    <property type="component" value="Chromosome 10"/>
</dbReference>
<sequence length="179" mass="19945">MIKPKTKTPLGQIFQGSPDLLLNAKKEVGKRIKDACHLIERSSNTLTKTSLKGKCQLINAGLSDLSPSGYGDFGLPNISKLPFHIQMGEAYFEITQARSLLKLSSLLRISVNLSGHHTLQSCSSKHPSYVCEAFNPFKNTQQPRNIGSIKELAKEFNERDFIYLKSIFGVLGELTHRLE</sequence>
<proteinExistence type="predicted"/>
<gene>
    <name evidence="1" type="ORF">LSAA_2256</name>
</gene>
<evidence type="ECO:0000313" key="2">
    <source>
        <dbReference type="Proteomes" id="UP000675881"/>
    </source>
</evidence>
<organism evidence="1 2">
    <name type="scientific">Lepeophtheirus salmonis</name>
    <name type="common">Salmon louse</name>
    <name type="synonym">Caligus salmonis</name>
    <dbReference type="NCBI Taxonomy" id="72036"/>
    <lineage>
        <taxon>Eukaryota</taxon>
        <taxon>Metazoa</taxon>
        <taxon>Ecdysozoa</taxon>
        <taxon>Arthropoda</taxon>
        <taxon>Crustacea</taxon>
        <taxon>Multicrustacea</taxon>
        <taxon>Hexanauplia</taxon>
        <taxon>Copepoda</taxon>
        <taxon>Siphonostomatoida</taxon>
        <taxon>Caligidae</taxon>
        <taxon>Lepeophtheirus</taxon>
    </lineage>
</organism>
<evidence type="ECO:0000313" key="1">
    <source>
        <dbReference type="EMBL" id="CAF2797099.1"/>
    </source>
</evidence>
<name>A0A7R8H0W5_LEPSM</name>
<protein>
    <submittedName>
        <fullName evidence="1">(salmon louse) hypothetical protein</fullName>
    </submittedName>
</protein>
<dbReference type="AlphaFoldDB" id="A0A7R8H0W5"/>